<sequence length="355" mass="40690">MSGSGLSDFSVLQDTPPRRNASPAHRASARTAFDLSDEDESPPRRQKRKLVEMEEEDDDGTPSKINQLPADMKEWAKRVKLSKLHISDLVQFGQDYMTETNEDCCPFYLYRLYGQSLLQTQLARVGISTTNELREEVVPAMKRARSMLVRVEGDVKELKKSAESKLTDADAVRVLIHARTKDCRCSSYIVFKVAIQRMIASVFFSADVQTYSEKGDLPRVTSIYLERNPDLVGPAFAERYKTGEVHFLALVSSLIKKKVNNLRSHVRDKYHWSLGVDKNKSKQDLYELYIKLTKSYGVPVTKERVLRVAYIRSFAIKNNPRQVDGEPVEGWWEKLDEYVTKLLSTTRKDAEKGRR</sequence>
<accession>A0ABN7J6W3</accession>
<evidence type="ECO:0000313" key="2">
    <source>
        <dbReference type="EMBL" id="CAD6953042.1"/>
    </source>
</evidence>
<feature type="compositionally biased region" description="Polar residues" evidence="1">
    <location>
        <begin position="1"/>
        <end position="13"/>
    </location>
</feature>
<organism evidence="2 3">
    <name type="scientific">Tilletia caries</name>
    <name type="common">wheat bunt fungus</name>
    <dbReference type="NCBI Taxonomy" id="13290"/>
    <lineage>
        <taxon>Eukaryota</taxon>
        <taxon>Fungi</taxon>
        <taxon>Dikarya</taxon>
        <taxon>Basidiomycota</taxon>
        <taxon>Ustilaginomycotina</taxon>
        <taxon>Exobasidiomycetes</taxon>
        <taxon>Tilletiales</taxon>
        <taxon>Tilletiaceae</taxon>
        <taxon>Tilletia</taxon>
    </lineage>
</organism>
<feature type="region of interest" description="Disordered" evidence="1">
    <location>
        <begin position="1"/>
        <end position="69"/>
    </location>
</feature>
<gene>
    <name evidence="2" type="ORF">JKIAZH3_G2524</name>
</gene>
<comment type="caution">
    <text evidence="2">The sequence shown here is derived from an EMBL/GenBank/DDBJ whole genome shotgun (WGS) entry which is preliminary data.</text>
</comment>
<name>A0ABN7J6W3_9BASI</name>
<proteinExistence type="predicted"/>
<evidence type="ECO:0000256" key="1">
    <source>
        <dbReference type="SAM" id="MobiDB-lite"/>
    </source>
</evidence>
<dbReference type="Proteomes" id="UP000836402">
    <property type="component" value="Unassembled WGS sequence"/>
</dbReference>
<keyword evidence="3" id="KW-1185">Reference proteome</keyword>
<dbReference type="EMBL" id="CAJHJG010005851">
    <property type="protein sequence ID" value="CAD6953042.1"/>
    <property type="molecule type" value="Genomic_DNA"/>
</dbReference>
<reference evidence="2" key="1">
    <citation type="submission" date="2020-10" db="EMBL/GenBank/DDBJ databases">
        <authorList>
            <person name="Sedaghatjoo S."/>
        </authorList>
    </citation>
    <scope>NUCLEOTIDE SEQUENCE</scope>
    <source>
        <strain evidence="2">AZH3</strain>
    </source>
</reference>
<protein>
    <submittedName>
        <fullName evidence="2">Uncharacterized protein</fullName>
    </submittedName>
</protein>
<evidence type="ECO:0000313" key="3">
    <source>
        <dbReference type="Proteomes" id="UP000836402"/>
    </source>
</evidence>